<comment type="caution">
    <text evidence="1">The sequence shown here is derived from an EMBL/GenBank/DDBJ whole genome shotgun (WGS) entry which is preliminary data.</text>
</comment>
<name>A0A7X9RMI7_9BIFI</name>
<dbReference type="RefSeq" id="WP_168983946.1">
    <property type="nucleotide sequence ID" value="NZ_JABAGI010000003.1"/>
</dbReference>
<reference evidence="1 2" key="1">
    <citation type="submission" date="2020-04" db="EMBL/GenBank/DDBJ databases">
        <authorList>
            <person name="Hitch T.C.A."/>
            <person name="Wylensek D."/>
            <person name="Clavel T."/>
        </authorList>
    </citation>
    <scope>NUCLEOTIDE SEQUENCE [LARGE SCALE GENOMIC DNA]</scope>
    <source>
        <strain evidence="1 2">BSM-130-P53-3C</strain>
    </source>
</reference>
<evidence type="ECO:0000313" key="2">
    <source>
        <dbReference type="Proteomes" id="UP000588369"/>
    </source>
</evidence>
<gene>
    <name evidence="1" type="ORF">HF844_03375</name>
</gene>
<dbReference type="EMBL" id="JABAGI010000003">
    <property type="protein sequence ID" value="NME61845.1"/>
    <property type="molecule type" value="Genomic_DNA"/>
</dbReference>
<sequence length="59" mass="6717">MAWHGTRVVEYRLDCDLCGFPYDRVSTDLKALERDARLDGWRIGGGRYACPDCAGKENH</sequence>
<dbReference type="AlphaFoldDB" id="A0A7X9RMI7"/>
<proteinExistence type="predicted"/>
<dbReference type="Proteomes" id="UP000588369">
    <property type="component" value="Unassembled WGS sequence"/>
</dbReference>
<accession>A0A7X9RMI7</accession>
<protein>
    <submittedName>
        <fullName evidence="1">Uncharacterized protein</fullName>
    </submittedName>
</protein>
<organism evidence="1 2">
    <name type="scientific">Bifidobacterium thermophilum</name>
    <dbReference type="NCBI Taxonomy" id="33905"/>
    <lineage>
        <taxon>Bacteria</taxon>
        <taxon>Bacillati</taxon>
        <taxon>Actinomycetota</taxon>
        <taxon>Actinomycetes</taxon>
        <taxon>Bifidobacteriales</taxon>
        <taxon>Bifidobacteriaceae</taxon>
        <taxon>Bifidobacterium</taxon>
    </lineage>
</organism>
<evidence type="ECO:0000313" key="1">
    <source>
        <dbReference type="EMBL" id="NME61845.1"/>
    </source>
</evidence>